<name>A0A4R1EQP1_9GAMM</name>
<dbReference type="Pfam" id="PF07394">
    <property type="entry name" value="DUF1501"/>
    <property type="match status" value="1"/>
</dbReference>
<dbReference type="PROSITE" id="PS51318">
    <property type="entry name" value="TAT"/>
    <property type="match status" value="1"/>
</dbReference>
<dbReference type="RefSeq" id="WP_131907246.1">
    <property type="nucleotide sequence ID" value="NZ_BAAAFU010000007.1"/>
</dbReference>
<dbReference type="Proteomes" id="UP000294887">
    <property type="component" value="Unassembled WGS sequence"/>
</dbReference>
<evidence type="ECO:0000313" key="2">
    <source>
        <dbReference type="Proteomes" id="UP000294887"/>
    </source>
</evidence>
<dbReference type="EMBL" id="SMFQ01000005">
    <property type="protein sequence ID" value="TCJ82740.1"/>
    <property type="molecule type" value="Genomic_DNA"/>
</dbReference>
<dbReference type="PANTHER" id="PTHR43737:SF1">
    <property type="entry name" value="DUF1501 DOMAIN-CONTAINING PROTEIN"/>
    <property type="match status" value="1"/>
</dbReference>
<dbReference type="InterPro" id="IPR010869">
    <property type="entry name" value="DUF1501"/>
</dbReference>
<comment type="caution">
    <text evidence="1">The sequence shown here is derived from an EMBL/GenBank/DDBJ whole genome shotgun (WGS) entry which is preliminary data.</text>
</comment>
<keyword evidence="2" id="KW-1185">Reference proteome</keyword>
<sequence>MKNSNNISRRSFLKRAGASALTTGSLKYTPLLSGTFLGTGLTSSVAAADCDLPQSLVCVFLLGGADSFNFVVPTDSAYDQYAATRGAMAVNKSDLLASTDATQGEFGFNSSLAGLHDLYENDRLAVVSNVGNLIQPTTKADFNASTTLPQSLFAHDAQQKLWQTGSGNLADAFGWGGSIAERIANCNATSNVATSISINGSNSWLNNLQQNYVQLNANANIQRMVGYNASSSTQATLEALIAASKADQAAPFKQQVAHAITRANDTANSLSEAINDHPVSSFSPAGDLQRQLHLVARMISAREQLNMGKQVFFVGLGGWDTHSNQNVRMIPLMTELNAALTSFQTAIDDMGKADSVTTFTASDFGRTLTTNGDGTDHGWGGHSLVLGNKVKGGQIYGAFPSFASQNNPDDAGDDENFAGRIIPTTSVAQYGATLADWMGVSATEQQTMLPNLANFSQKNLGFMKS</sequence>
<dbReference type="PANTHER" id="PTHR43737">
    <property type="entry name" value="BLL7424 PROTEIN"/>
    <property type="match status" value="1"/>
</dbReference>
<protein>
    <submittedName>
        <fullName evidence="1">Uncharacterized protein (DUF1501 family)</fullName>
    </submittedName>
</protein>
<gene>
    <name evidence="1" type="ORF">EV695_3472</name>
</gene>
<accession>A0A4R1EQP1</accession>
<reference evidence="1 2" key="1">
    <citation type="submission" date="2019-03" db="EMBL/GenBank/DDBJ databases">
        <title>Genomic Encyclopedia of Type Strains, Phase IV (KMG-IV): sequencing the most valuable type-strain genomes for metagenomic binning, comparative biology and taxonomic classification.</title>
        <authorList>
            <person name="Goeker M."/>
        </authorList>
    </citation>
    <scope>NUCLEOTIDE SEQUENCE [LARGE SCALE GENOMIC DNA]</scope>
    <source>
        <strain evidence="1 2">DSM 24830</strain>
    </source>
</reference>
<dbReference type="OrthoDB" id="9779968at2"/>
<dbReference type="InterPro" id="IPR006311">
    <property type="entry name" value="TAT_signal"/>
</dbReference>
<organism evidence="1 2">
    <name type="scientific">Cocleimonas flava</name>
    <dbReference type="NCBI Taxonomy" id="634765"/>
    <lineage>
        <taxon>Bacteria</taxon>
        <taxon>Pseudomonadati</taxon>
        <taxon>Pseudomonadota</taxon>
        <taxon>Gammaproteobacteria</taxon>
        <taxon>Thiotrichales</taxon>
        <taxon>Thiotrichaceae</taxon>
        <taxon>Cocleimonas</taxon>
    </lineage>
</organism>
<dbReference type="AlphaFoldDB" id="A0A4R1EQP1"/>
<proteinExistence type="predicted"/>
<evidence type="ECO:0000313" key="1">
    <source>
        <dbReference type="EMBL" id="TCJ82740.1"/>
    </source>
</evidence>